<gene>
    <name evidence="1" type="ORF">E3U43_018136</name>
</gene>
<proteinExistence type="predicted"/>
<accession>A0ACD3R0Q2</accession>
<protein>
    <submittedName>
        <fullName evidence="1">Uncharacterized protein</fullName>
    </submittedName>
</protein>
<evidence type="ECO:0000313" key="1">
    <source>
        <dbReference type="EMBL" id="TMS13061.1"/>
    </source>
</evidence>
<reference evidence="1" key="1">
    <citation type="submission" date="2018-11" db="EMBL/GenBank/DDBJ databases">
        <title>The sequence and de novo assembly of Larimichthys crocea genome using PacBio and Hi-C technologies.</title>
        <authorList>
            <person name="Xu P."/>
            <person name="Chen B."/>
            <person name="Zhou Z."/>
            <person name="Ke Q."/>
            <person name="Wu Y."/>
            <person name="Bai H."/>
            <person name="Pu F."/>
        </authorList>
    </citation>
    <scope>NUCLEOTIDE SEQUENCE</scope>
    <source>
        <tissue evidence="1">Muscle</tissue>
    </source>
</reference>
<dbReference type="EMBL" id="CM011684">
    <property type="protein sequence ID" value="TMS13061.1"/>
    <property type="molecule type" value="Genomic_DNA"/>
</dbReference>
<name>A0ACD3R0Q2_LARCR</name>
<sequence>MRGYHKAQISFREKCKAQIQRQLEIVDKVTTDEELEEMLHRDNLAIFISDVSRC</sequence>
<dbReference type="Proteomes" id="UP000793456">
    <property type="component" value="Chromosome XI"/>
</dbReference>
<organism evidence="1 2">
    <name type="scientific">Larimichthys crocea</name>
    <name type="common">Large yellow croaker</name>
    <name type="synonym">Pseudosciaena crocea</name>
    <dbReference type="NCBI Taxonomy" id="215358"/>
    <lineage>
        <taxon>Eukaryota</taxon>
        <taxon>Metazoa</taxon>
        <taxon>Chordata</taxon>
        <taxon>Craniata</taxon>
        <taxon>Vertebrata</taxon>
        <taxon>Euteleostomi</taxon>
        <taxon>Actinopterygii</taxon>
        <taxon>Neopterygii</taxon>
        <taxon>Teleostei</taxon>
        <taxon>Neoteleostei</taxon>
        <taxon>Acanthomorphata</taxon>
        <taxon>Eupercaria</taxon>
        <taxon>Sciaenidae</taxon>
        <taxon>Larimichthys</taxon>
    </lineage>
</organism>
<keyword evidence="2" id="KW-1185">Reference proteome</keyword>
<comment type="caution">
    <text evidence="1">The sequence shown here is derived from an EMBL/GenBank/DDBJ whole genome shotgun (WGS) entry which is preliminary data.</text>
</comment>
<evidence type="ECO:0000313" key="2">
    <source>
        <dbReference type="Proteomes" id="UP000793456"/>
    </source>
</evidence>